<name>A0A401FT16_9BACT</name>
<dbReference type="OrthoDB" id="7107892at2"/>
<keyword evidence="3" id="KW-1185">Reference proteome</keyword>
<accession>A0A401FT16</accession>
<dbReference type="EMBL" id="BEXT01000001">
    <property type="protein sequence ID" value="GBC60112.1"/>
    <property type="molecule type" value="Genomic_DNA"/>
</dbReference>
<reference evidence="3" key="2">
    <citation type="submission" date="2019-01" db="EMBL/GenBank/DDBJ databases">
        <title>Genome sequence of Desulfonema ishimotonii strain Tokyo 01.</title>
        <authorList>
            <person name="Fukui M."/>
        </authorList>
    </citation>
    <scope>NUCLEOTIDE SEQUENCE [LARGE SCALE GENOMIC DNA]</scope>
    <source>
        <strain evidence="3">Tokyo 01</strain>
    </source>
</reference>
<protein>
    <submittedName>
        <fullName evidence="2">Uncharacterized protein</fullName>
    </submittedName>
</protein>
<proteinExistence type="predicted"/>
<gene>
    <name evidence="2" type="ORF">DENIS_1057</name>
</gene>
<sequence length="203" mass="23256">MLTAFKGIINPDVVLNIATGDKELTLKEEGTDSTIRKLHIQDVPENAFAFTLDYQPGKRKNRWFKQLSCYVDVDNKEGVNKGCDLVLLFPKPGENRWIVLIFDLKSKKPVIKKTEKQLLNSELYVRYLMTMAEHHYGVDANSVEYKRAIVTTKAKLSKNPTYPKDKKTSESSDQRNPVSESFHIKAVRVRRKEAHVHLGALLK</sequence>
<evidence type="ECO:0000256" key="1">
    <source>
        <dbReference type="SAM" id="MobiDB-lite"/>
    </source>
</evidence>
<reference evidence="3" key="1">
    <citation type="submission" date="2017-11" db="EMBL/GenBank/DDBJ databases">
        <authorList>
            <person name="Watanabe M."/>
            <person name="Kojima H."/>
        </authorList>
    </citation>
    <scope>NUCLEOTIDE SEQUENCE [LARGE SCALE GENOMIC DNA]</scope>
    <source>
        <strain evidence="3">Tokyo 01</strain>
    </source>
</reference>
<dbReference type="AlphaFoldDB" id="A0A401FT16"/>
<feature type="region of interest" description="Disordered" evidence="1">
    <location>
        <begin position="156"/>
        <end position="178"/>
    </location>
</feature>
<organism evidence="2 3">
    <name type="scientific">Desulfonema ishimotonii</name>
    <dbReference type="NCBI Taxonomy" id="45657"/>
    <lineage>
        <taxon>Bacteria</taxon>
        <taxon>Pseudomonadati</taxon>
        <taxon>Thermodesulfobacteriota</taxon>
        <taxon>Desulfobacteria</taxon>
        <taxon>Desulfobacterales</taxon>
        <taxon>Desulfococcaceae</taxon>
        <taxon>Desulfonema</taxon>
    </lineage>
</organism>
<comment type="caution">
    <text evidence="2">The sequence shown here is derived from an EMBL/GenBank/DDBJ whole genome shotgun (WGS) entry which is preliminary data.</text>
</comment>
<evidence type="ECO:0000313" key="2">
    <source>
        <dbReference type="EMBL" id="GBC60112.1"/>
    </source>
</evidence>
<dbReference type="RefSeq" id="WP_124327563.1">
    <property type="nucleotide sequence ID" value="NZ_BEXT01000001.1"/>
</dbReference>
<feature type="compositionally biased region" description="Basic and acidic residues" evidence="1">
    <location>
        <begin position="163"/>
        <end position="173"/>
    </location>
</feature>
<evidence type="ECO:0000313" key="3">
    <source>
        <dbReference type="Proteomes" id="UP000288096"/>
    </source>
</evidence>
<dbReference type="Proteomes" id="UP000288096">
    <property type="component" value="Unassembled WGS sequence"/>
</dbReference>